<gene>
    <name evidence="2" type="ORF">g.45108</name>
</gene>
<name>A0A1B6CCA7_9HEMI</name>
<feature type="non-terminal residue" evidence="2">
    <location>
        <position position="1"/>
    </location>
</feature>
<protein>
    <submittedName>
        <fullName evidence="2">Uncharacterized protein</fullName>
    </submittedName>
</protein>
<dbReference type="AlphaFoldDB" id="A0A1B6CCA7"/>
<evidence type="ECO:0000256" key="1">
    <source>
        <dbReference type="SAM" id="Phobius"/>
    </source>
</evidence>
<organism evidence="2">
    <name type="scientific">Clastoptera arizonana</name>
    <name type="common">Arizona spittle bug</name>
    <dbReference type="NCBI Taxonomy" id="38151"/>
    <lineage>
        <taxon>Eukaryota</taxon>
        <taxon>Metazoa</taxon>
        <taxon>Ecdysozoa</taxon>
        <taxon>Arthropoda</taxon>
        <taxon>Hexapoda</taxon>
        <taxon>Insecta</taxon>
        <taxon>Pterygota</taxon>
        <taxon>Neoptera</taxon>
        <taxon>Paraneoptera</taxon>
        <taxon>Hemiptera</taxon>
        <taxon>Auchenorrhyncha</taxon>
        <taxon>Cercopoidea</taxon>
        <taxon>Clastopteridae</taxon>
        <taxon>Clastoptera</taxon>
    </lineage>
</organism>
<keyword evidence="1" id="KW-1133">Transmembrane helix</keyword>
<evidence type="ECO:0000313" key="2">
    <source>
        <dbReference type="EMBL" id="JAS11082.1"/>
    </source>
</evidence>
<sequence length="164" mass="19306">QTYNVKTFSFIDYKMINILKFMIITLLAIVACFNNSENKYAELARLMIKLNHTMIKQGNLAMEPTTDRALQLQCYIKTLTIEFEVMQAAKKVLDYSLLRSIRMCEDIDWLYDEFKQLKTLGSNVTWKDKLEKAERILFEIYELKIKLIDKHEIPKLCLIIPSIA</sequence>
<keyword evidence="1" id="KW-0812">Transmembrane</keyword>
<keyword evidence="1" id="KW-0472">Membrane</keyword>
<reference evidence="2" key="1">
    <citation type="submission" date="2015-12" db="EMBL/GenBank/DDBJ databases">
        <title>De novo transcriptome assembly of four potential Pierce s Disease insect vectors from Arizona vineyards.</title>
        <authorList>
            <person name="Tassone E.E."/>
        </authorList>
    </citation>
    <scope>NUCLEOTIDE SEQUENCE</scope>
</reference>
<dbReference type="EMBL" id="GEDC01026216">
    <property type="protein sequence ID" value="JAS11082.1"/>
    <property type="molecule type" value="Transcribed_RNA"/>
</dbReference>
<feature type="transmembrane region" description="Helical" evidence="1">
    <location>
        <begin position="15"/>
        <end position="33"/>
    </location>
</feature>
<proteinExistence type="predicted"/>
<accession>A0A1B6CCA7</accession>